<dbReference type="CDD" id="cd09876">
    <property type="entry name" value="PIN_Nob1-like"/>
    <property type="match status" value="1"/>
</dbReference>
<name>L0HC40_METFS</name>
<dbReference type="STRING" id="593750.Metfor_0292"/>
<dbReference type="SMART" id="SM00670">
    <property type="entry name" value="PINc"/>
    <property type="match status" value="1"/>
</dbReference>
<evidence type="ECO:0000256" key="2">
    <source>
        <dbReference type="ARBA" id="ARBA00022723"/>
    </source>
</evidence>
<dbReference type="Gene3D" id="2.20.28.10">
    <property type="match status" value="1"/>
</dbReference>
<feature type="domain" description="PIN" evidence="4">
    <location>
        <begin position="1"/>
        <end position="100"/>
    </location>
</feature>
<dbReference type="OrthoDB" id="27944at2157"/>
<dbReference type="AlphaFoldDB" id="L0HC40"/>
<dbReference type="Pfam" id="PF17146">
    <property type="entry name" value="PIN_6"/>
    <property type="match status" value="1"/>
</dbReference>
<protein>
    <submittedName>
        <fullName evidence="5">Putative nucleic acid-binding protein with PIN domain and Zn ribbon</fullName>
    </submittedName>
</protein>
<dbReference type="GO" id="GO:0030490">
    <property type="term" value="P:maturation of SSU-rRNA"/>
    <property type="evidence" value="ECO:0007669"/>
    <property type="project" value="TreeGrafter"/>
</dbReference>
<keyword evidence="1" id="KW-0540">Nuclease</keyword>
<dbReference type="Gene3D" id="3.40.50.1010">
    <property type="entry name" value="5'-nuclease"/>
    <property type="match status" value="1"/>
</dbReference>
<keyword evidence="6" id="KW-1185">Reference proteome</keyword>
<dbReference type="InParanoid" id="L0HC40"/>
<keyword evidence="2" id="KW-0479">Metal-binding</keyword>
<dbReference type="InterPro" id="IPR002716">
    <property type="entry name" value="PIN_dom"/>
</dbReference>
<reference evidence="5 6" key="2">
    <citation type="journal article" date="2014" name="Genome Announc.">
        <title>Complete Genome Sequence of Methanoregula formicica SMSPT, a Mesophilic Hydrogenotrophic Methanogen Isolated from a Methanogenic Upflow Anaerobic Sludge Blanket Reactor.</title>
        <authorList>
            <person name="Yamamoto K."/>
            <person name="Tamaki H."/>
            <person name="Cadillo-Quiroz H."/>
            <person name="Imachi H."/>
            <person name="Kyrpides N."/>
            <person name="Woyke T."/>
            <person name="Goodwin L."/>
            <person name="Zinder S.H."/>
            <person name="Kamagata Y."/>
            <person name="Liu W.T."/>
        </authorList>
    </citation>
    <scope>NUCLEOTIDE SEQUENCE [LARGE SCALE GENOMIC DNA]</scope>
    <source>
        <strain evidence="6">DSM 22288 / NBRC 105244 / SMSP</strain>
    </source>
</reference>
<dbReference type="HOGENOM" id="CLU_109674_1_0_2"/>
<evidence type="ECO:0000259" key="4">
    <source>
        <dbReference type="SMART" id="SM00670"/>
    </source>
</evidence>
<gene>
    <name evidence="5" type="ordered locus">Metfor_0292</name>
</gene>
<proteinExistence type="predicted"/>
<evidence type="ECO:0000256" key="3">
    <source>
        <dbReference type="ARBA" id="ARBA00022801"/>
    </source>
</evidence>
<sequence length="151" mass="16430">MKAVLDASVFFSDIPLEGDLFTTPSVCDELVDIRAKGNFEKLCTAGLTVVSPARTSLQAVDRAAEKSRDSGVISGTDRDLLALAKELGAMLYTDDFAIQNVAGVLGVRTHAIFQRKARPVRWKYRCTGCGRYYSHDGDCPVCGAAIKRKLK</sequence>
<dbReference type="eggNOG" id="arCOG00721">
    <property type="taxonomic scope" value="Archaea"/>
</dbReference>
<dbReference type="InterPro" id="IPR029060">
    <property type="entry name" value="PIN-like_dom_sf"/>
</dbReference>
<dbReference type="Proteomes" id="UP000010824">
    <property type="component" value="Chromosome"/>
</dbReference>
<keyword evidence="3" id="KW-0378">Hydrolase</keyword>
<dbReference type="GeneID" id="14308965"/>
<dbReference type="PANTHER" id="PTHR12814:SF2">
    <property type="entry name" value="RNA-BINDING PROTEIN NOB1"/>
    <property type="match status" value="1"/>
</dbReference>
<dbReference type="InterPro" id="IPR039907">
    <property type="entry name" value="NOB1"/>
</dbReference>
<dbReference type="KEGG" id="mfo:Metfor_0292"/>
<evidence type="ECO:0000313" key="5">
    <source>
        <dbReference type="EMBL" id="AGB01371.1"/>
    </source>
</evidence>
<organism evidence="5 6">
    <name type="scientific">Methanoregula formicica (strain DSM 22288 / NBRC 105244 / SMSP)</name>
    <dbReference type="NCBI Taxonomy" id="593750"/>
    <lineage>
        <taxon>Archaea</taxon>
        <taxon>Methanobacteriati</taxon>
        <taxon>Methanobacteriota</taxon>
        <taxon>Stenosarchaea group</taxon>
        <taxon>Methanomicrobia</taxon>
        <taxon>Methanomicrobiales</taxon>
        <taxon>Methanoregulaceae</taxon>
        <taxon>Methanoregula</taxon>
    </lineage>
</organism>
<dbReference type="RefSeq" id="WP_015284335.1">
    <property type="nucleotide sequence ID" value="NC_019943.1"/>
</dbReference>
<evidence type="ECO:0000313" key="6">
    <source>
        <dbReference type="Proteomes" id="UP000010824"/>
    </source>
</evidence>
<reference evidence="6" key="1">
    <citation type="submission" date="2011-12" db="EMBL/GenBank/DDBJ databases">
        <title>Complete sequence of Methanoregula formicicum SMSP.</title>
        <authorList>
            <person name="Lucas S."/>
            <person name="Han J."/>
            <person name="Lapidus A."/>
            <person name="Cheng J.-F."/>
            <person name="Goodwin L."/>
            <person name="Pitluck S."/>
            <person name="Peters L."/>
            <person name="Ovchinnikova G."/>
            <person name="Teshima H."/>
            <person name="Detter J.C."/>
            <person name="Han C."/>
            <person name="Tapia R."/>
            <person name="Land M."/>
            <person name="Hauser L."/>
            <person name="Kyrpides N."/>
            <person name="Ivanova N."/>
            <person name="Pagani I."/>
            <person name="Imachi H."/>
            <person name="Tamaki H."/>
            <person name="Sekiguchi Y."/>
            <person name="Kamagata Y."/>
            <person name="Cadillo-Quiroz H."/>
            <person name="Zinder S."/>
            <person name="Liu W.-T."/>
            <person name="Woyke T."/>
        </authorList>
    </citation>
    <scope>NUCLEOTIDE SEQUENCE [LARGE SCALE GENOMIC DNA]</scope>
    <source>
        <strain evidence="6">DSM 22288 / NBRC 105244 / SMSP</strain>
    </source>
</reference>
<dbReference type="GO" id="GO:0046872">
    <property type="term" value="F:metal ion binding"/>
    <property type="evidence" value="ECO:0007669"/>
    <property type="project" value="UniProtKB-KW"/>
</dbReference>
<dbReference type="FunCoup" id="L0HC40">
    <property type="interactions" value="4"/>
</dbReference>
<dbReference type="GO" id="GO:0016787">
    <property type="term" value="F:hydrolase activity"/>
    <property type="evidence" value="ECO:0007669"/>
    <property type="project" value="UniProtKB-KW"/>
</dbReference>
<dbReference type="GO" id="GO:0030688">
    <property type="term" value="C:preribosome, small subunit precursor"/>
    <property type="evidence" value="ECO:0007669"/>
    <property type="project" value="TreeGrafter"/>
</dbReference>
<dbReference type="EMBL" id="CP003167">
    <property type="protein sequence ID" value="AGB01371.1"/>
    <property type="molecule type" value="Genomic_DNA"/>
</dbReference>
<dbReference type="PANTHER" id="PTHR12814">
    <property type="entry name" value="RNA-BINDING PROTEIN NOB1"/>
    <property type="match status" value="1"/>
</dbReference>
<dbReference type="SUPFAM" id="SSF88723">
    <property type="entry name" value="PIN domain-like"/>
    <property type="match status" value="1"/>
</dbReference>
<evidence type="ECO:0000256" key="1">
    <source>
        <dbReference type="ARBA" id="ARBA00022722"/>
    </source>
</evidence>
<dbReference type="GO" id="GO:0004521">
    <property type="term" value="F:RNA endonuclease activity"/>
    <property type="evidence" value="ECO:0007669"/>
    <property type="project" value="TreeGrafter"/>
</dbReference>
<dbReference type="InterPro" id="IPR033411">
    <property type="entry name" value="Ribonuclease_PIN"/>
</dbReference>
<accession>L0HC40</accession>